<dbReference type="AlphaFoldDB" id="A0A645ITK7"/>
<name>A0A645ITK7_9ZZZZ</name>
<dbReference type="SUPFAM" id="SSF50156">
    <property type="entry name" value="PDZ domain-like"/>
    <property type="match status" value="1"/>
</dbReference>
<gene>
    <name evidence="1" type="ORF">SDC9_202408</name>
</gene>
<dbReference type="EMBL" id="VSSQ01123255">
    <property type="protein sequence ID" value="MPN54731.1"/>
    <property type="molecule type" value="Genomic_DNA"/>
</dbReference>
<dbReference type="InterPro" id="IPR036034">
    <property type="entry name" value="PDZ_sf"/>
</dbReference>
<evidence type="ECO:0008006" key="2">
    <source>
        <dbReference type="Google" id="ProtNLM"/>
    </source>
</evidence>
<proteinExistence type="predicted"/>
<protein>
    <recommendedName>
        <fullName evidence="2">PDZ domain-containing protein</fullName>
    </recommendedName>
</protein>
<evidence type="ECO:0000313" key="1">
    <source>
        <dbReference type="EMBL" id="MPN54731.1"/>
    </source>
</evidence>
<accession>A0A645ITK7</accession>
<reference evidence="1" key="1">
    <citation type="submission" date="2019-08" db="EMBL/GenBank/DDBJ databases">
        <authorList>
            <person name="Kucharzyk K."/>
            <person name="Murdoch R.W."/>
            <person name="Higgins S."/>
            <person name="Loffler F."/>
        </authorList>
    </citation>
    <scope>NUCLEOTIDE SEQUENCE</scope>
</reference>
<dbReference type="Gene3D" id="2.30.42.10">
    <property type="match status" value="1"/>
</dbReference>
<sequence>MTLLGLALLAAKFDWIKIFAALASPLGHEFLIQRDNRREMEGEPRFVRPEIGVMVLDTVYDTPARRAGLQPGDIITRLNQTGIRWPYDLELALAELPPEGWIEYERNGVLQQKKLKFDKGKTLGIILVPNGNESSYAEMRTERFGLIDWFKRKMGA</sequence>
<comment type="caution">
    <text evidence="1">The sequence shown here is derived from an EMBL/GenBank/DDBJ whole genome shotgun (WGS) entry which is preliminary data.</text>
</comment>
<organism evidence="1">
    <name type="scientific">bioreactor metagenome</name>
    <dbReference type="NCBI Taxonomy" id="1076179"/>
    <lineage>
        <taxon>unclassified sequences</taxon>
        <taxon>metagenomes</taxon>
        <taxon>ecological metagenomes</taxon>
    </lineage>
</organism>